<evidence type="ECO:0000313" key="2">
    <source>
        <dbReference type="Proteomes" id="UP000054773"/>
    </source>
</evidence>
<dbReference type="EMBL" id="LNYA01000024">
    <property type="protein sequence ID" value="KTC97559.1"/>
    <property type="molecule type" value="Genomic_DNA"/>
</dbReference>
<sequence>MAIRKENQVDKSALIIRNVSALTGSEVASIISLCKFNPPLVINQASPDKLKEFQAKINNNEAIPASLIRDADVRDYIFATTKQNTGDHLILHLDHNKEDAEAYILGKLNEFEQGRHVSVFYLGGGHGGGFNGQVDEETSGLKKKTVQAIITKLEDKGMNTGAAVFGSCYSAAFTNEFRDFLLDDGIMLADSVECGHNGFDNLVRWRQHAENIPFFTLDEIQAFKVKPSDMRTKFNELVGMNEEVAKKHLLEAYADHTKKDPTTLTYQGVKLLLDQNSQLADTVKNHRTDLLDKQILTCSTELQALGPNPAPADVQQTLEHYPWVNEYVQHAIEACAYSDKTDEFVAALIKEINRYEAQHNPGADDDISDALLTHLQTKFPDAPGKNFFKIFEDYAKTMVCSEKLAEFKDAANGFKNYLNTQYNPDYGVHIPVHASANDFYKQVVVSMQKETVTSKVLSSNDDSQLMELDPTTGKPLHTCDDAYDRVKKVINIIGKNDQINLVIEHAVDTFNQSSVMSEFNESFAAAMLESARILKAAREAQAIVIKPLPIDNGAVDHLHALKGQLEKMKGDANAVVEQNDSSDDEHPNF</sequence>
<evidence type="ECO:0000313" key="1">
    <source>
        <dbReference type="EMBL" id="KTC97559.1"/>
    </source>
</evidence>
<reference evidence="1 2" key="1">
    <citation type="submission" date="2015-11" db="EMBL/GenBank/DDBJ databases">
        <title>Genomic analysis of 38 Legionella species identifies large and diverse effector repertoires.</title>
        <authorList>
            <person name="Burstein D."/>
            <person name="Amaro F."/>
            <person name="Zusman T."/>
            <person name="Lifshitz Z."/>
            <person name="Cohen O."/>
            <person name="Gilbert J.A."/>
            <person name="Pupko T."/>
            <person name="Shuman H.A."/>
            <person name="Segal G."/>
        </authorList>
    </citation>
    <scope>NUCLEOTIDE SEQUENCE [LARGE SCALE GENOMIC DNA]</scope>
    <source>
        <strain evidence="1 2">SE-32A-C8</strain>
    </source>
</reference>
<keyword evidence="2" id="KW-1185">Reference proteome</keyword>
<dbReference type="AlphaFoldDB" id="A0A0W0TPN5"/>
<accession>A0A0W0TPN5</accession>
<gene>
    <name evidence="1" type="ORF">Lery_1398</name>
</gene>
<proteinExistence type="predicted"/>
<dbReference type="PATRIC" id="fig|448.7.peg.1460"/>
<dbReference type="Proteomes" id="UP000054773">
    <property type="component" value="Unassembled WGS sequence"/>
</dbReference>
<dbReference type="STRING" id="448.Lery_1398"/>
<name>A0A0W0TPN5_LEGER</name>
<protein>
    <submittedName>
        <fullName evidence="1">Uncharacterized protein</fullName>
    </submittedName>
</protein>
<organism evidence="1 2">
    <name type="scientific">Legionella erythra</name>
    <dbReference type="NCBI Taxonomy" id="448"/>
    <lineage>
        <taxon>Bacteria</taxon>
        <taxon>Pseudomonadati</taxon>
        <taxon>Pseudomonadota</taxon>
        <taxon>Gammaproteobacteria</taxon>
        <taxon>Legionellales</taxon>
        <taxon>Legionellaceae</taxon>
        <taxon>Legionella</taxon>
    </lineage>
</organism>
<comment type="caution">
    <text evidence="1">The sequence shown here is derived from an EMBL/GenBank/DDBJ whole genome shotgun (WGS) entry which is preliminary data.</text>
</comment>